<evidence type="ECO:0000313" key="4">
    <source>
        <dbReference type="Proteomes" id="UP000000852"/>
    </source>
</evidence>
<dbReference type="EMBL" id="CP001681">
    <property type="protein sequence ID" value="ACU06153.1"/>
    <property type="molecule type" value="Genomic_DNA"/>
</dbReference>
<feature type="chain" id="PRO_5002973324" description="Polysaccharide pyruvyl transferase domain-containing protein" evidence="1">
    <location>
        <begin position="28"/>
        <end position="431"/>
    </location>
</feature>
<organism evidence="3 4">
    <name type="scientific">Pedobacter heparinus (strain ATCC 13125 / DSM 2366 / CIP 104194 / JCM 7457 / NBRC 12017 / NCIMB 9290 / NRRL B-14731 / HIM 762-3)</name>
    <dbReference type="NCBI Taxonomy" id="485917"/>
    <lineage>
        <taxon>Bacteria</taxon>
        <taxon>Pseudomonadati</taxon>
        <taxon>Bacteroidota</taxon>
        <taxon>Sphingobacteriia</taxon>
        <taxon>Sphingobacteriales</taxon>
        <taxon>Sphingobacteriaceae</taxon>
        <taxon>Pedobacter</taxon>
    </lineage>
</organism>
<evidence type="ECO:0000313" key="3">
    <source>
        <dbReference type="EMBL" id="ACU06153.1"/>
    </source>
</evidence>
<dbReference type="InterPro" id="IPR007345">
    <property type="entry name" value="Polysacch_pyruvyl_Trfase"/>
</dbReference>
<dbReference type="InterPro" id="IPR006311">
    <property type="entry name" value="TAT_signal"/>
</dbReference>
<dbReference type="AlphaFoldDB" id="C6XVS8"/>
<dbReference type="eggNOG" id="COG2327">
    <property type="taxonomic scope" value="Bacteria"/>
</dbReference>
<keyword evidence="4" id="KW-1185">Reference proteome</keyword>
<gene>
    <name evidence="3" type="ordered locus">Phep_3962</name>
</gene>
<name>C6XVS8_PEDHD</name>
<protein>
    <recommendedName>
        <fullName evidence="2">Polysaccharide pyruvyl transferase domain-containing protein</fullName>
    </recommendedName>
</protein>
<evidence type="ECO:0000256" key="1">
    <source>
        <dbReference type="SAM" id="SignalP"/>
    </source>
</evidence>
<dbReference type="PROSITE" id="PS51318">
    <property type="entry name" value="TAT"/>
    <property type="match status" value="1"/>
</dbReference>
<dbReference type="Proteomes" id="UP000000852">
    <property type="component" value="Chromosome"/>
</dbReference>
<dbReference type="STRING" id="485917.Phep_3962"/>
<dbReference type="RefSeq" id="WP_015809761.1">
    <property type="nucleotide sequence ID" value="NC_013061.1"/>
</dbReference>
<feature type="domain" description="Polysaccharide pyruvyl transferase" evidence="2">
    <location>
        <begin position="47"/>
        <end position="351"/>
    </location>
</feature>
<evidence type="ECO:0000259" key="2">
    <source>
        <dbReference type="Pfam" id="PF04230"/>
    </source>
</evidence>
<feature type="signal peptide" evidence="1">
    <location>
        <begin position="1"/>
        <end position="27"/>
    </location>
</feature>
<keyword evidence="1" id="KW-0732">Signal</keyword>
<proteinExistence type="predicted"/>
<dbReference type="Pfam" id="PF04230">
    <property type="entry name" value="PS_pyruv_trans"/>
    <property type="match status" value="1"/>
</dbReference>
<dbReference type="KEGG" id="phe:Phep_3962"/>
<accession>C6XVS8</accession>
<dbReference type="HOGENOM" id="CLU_612323_0_0_10"/>
<sequence length="431" mass="48817">MMHINRKDFLKQTLAFAAFLAAIPALASSSSKRNKTILLRSSWQVENIGDIAHTPGVLALIEKYLPHVDVRLWPMDVGAGVEEMLMARFPGLKILKSEKEQQKAIAESDFFLHGSGPSLVGRKEMLRWKKETGKPYGIYGITFPGNYGFQAQDRNYNPLDLELINHASFAYFRDSVSLEFAKQIGAKCPVMGFCPDGAFAVDVRNDKAADLFLKEHALETGKFVCAIPQLRFSPWWELPSKDPTVNQEKHAWNEKMKEHDNLPIRNAIIEVVRQTDLKVLLVPENETQIRIGKEMLYDPLPEDIKPRVVWRDKYWLTDEAVSTYARSAGLFGLEMHSPIMCIALGVPAIVCRFTEQTSKGFMWRDIGLGEWLFDMDTKSDVDRIVPAVLEMVKNPKAAKAKAMSALSRVIRYQKDTMKVLGGFLDHPSMKK</sequence>
<reference evidence="3 4" key="1">
    <citation type="journal article" date="2009" name="Stand. Genomic Sci.">
        <title>Complete genome sequence of Pedobacter heparinus type strain (HIM 762-3).</title>
        <authorList>
            <person name="Han C."/>
            <person name="Spring S."/>
            <person name="Lapidus A."/>
            <person name="Del Rio T.G."/>
            <person name="Tice H."/>
            <person name="Copeland A."/>
            <person name="Cheng J.F."/>
            <person name="Lucas S."/>
            <person name="Chen F."/>
            <person name="Nolan M."/>
            <person name="Bruce D."/>
            <person name="Goodwin L."/>
            <person name="Pitluck S."/>
            <person name="Ivanova N."/>
            <person name="Mavromatis K."/>
            <person name="Mikhailova N."/>
            <person name="Pati A."/>
            <person name="Chen A."/>
            <person name="Palaniappan K."/>
            <person name="Land M."/>
            <person name="Hauser L."/>
            <person name="Chang Y.J."/>
            <person name="Jeffries C.C."/>
            <person name="Saunders E."/>
            <person name="Chertkov O."/>
            <person name="Brettin T."/>
            <person name="Goker M."/>
            <person name="Rohde M."/>
            <person name="Bristow J."/>
            <person name="Eisen J.A."/>
            <person name="Markowitz V."/>
            <person name="Hugenholtz P."/>
            <person name="Kyrpides N.C."/>
            <person name="Klenk H.P."/>
            <person name="Detter J.C."/>
        </authorList>
    </citation>
    <scope>NUCLEOTIDE SEQUENCE [LARGE SCALE GENOMIC DNA]</scope>
    <source>
        <strain evidence="4">ATCC 13125 / DSM 2366 / CIP 104194 / JCM 7457 / NBRC 12017 / NCIMB 9290 / NRRL B-14731 / HIM 762-3</strain>
    </source>
</reference>